<dbReference type="Proteomes" id="UP000234474">
    <property type="component" value="Unassembled WGS sequence"/>
</dbReference>
<name>A0A2I1C660_ASPN1</name>
<proteinExistence type="predicted"/>
<keyword evidence="3" id="KW-1185">Reference proteome</keyword>
<reference evidence="3" key="1">
    <citation type="journal article" date="2018" name="Proc. Natl. Acad. Sci. U.S.A.">
        <title>Linking secondary metabolites to gene clusters through genome sequencing of six diverse Aspergillus species.</title>
        <authorList>
            <person name="Kaerboelling I."/>
            <person name="Vesth T.C."/>
            <person name="Frisvad J.C."/>
            <person name="Nybo J.L."/>
            <person name="Theobald S."/>
            <person name="Kuo A."/>
            <person name="Bowyer P."/>
            <person name="Matsuda Y."/>
            <person name="Mondo S."/>
            <person name="Lyhne E.K."/>
            <person name="Kogle M.E."/>
            <person name="Clum A."/>
            <person name="Lipzen A."/>
            <person name="Salamov A."/>
            <person name="Ngan C.Y."/>
            <person name="Daum C."/>
            <person name="Chiniquy J."/>
            <person name="Barry K."/>
            <person name="LaButti K."/>
            <person name="Haridas S."/>
            <person name="Simmons B.A."/>
            <person name="Magnuson J.K."/>
            <person name="Mortensen U.H."/>
            <person name="Larsen T.O."/>
            <person name="Grigoriev I.V."/>
            <person name="Baker S.E."/>
            <person name="Andersen M.R."/>
        </authorList>
    </citation>
    <scope>NUCLEOTIDE SEQUENCE [LARGE SCALE GENOMIC DNA]</scope>
    <source>
        <strain evidence="3">IBT 16806</strain>
    </source>
</reference>
<comment type="caution">
    <text evidence="2">The sequence shown here is derived from an EMBL/GenBank/DDBJ whole genome shotgun (WGS) entry which is preliminary data.</text>
</comment>
<dbReference type="RefSeq" id="XP_024681717.1">
    <property type="nucleotide sequence ID" value="XM_024821382.1"/>
</dbReference>
<dbReference type="GeneID" id="36528708"/>
<evidence type="ECO:0000313" key="2">
    <source>
        <dbReference type="EMBL" id="PKX93122.1"/>
    </source>
</evidence>
<evidence type="ECO:0000256" key="1">
    <source>
        <dbReference type="SAM" id="SignalP"/>
    </source>
</evidence>
<feature type="signal peptide" evidence="1">
    <location>
        <begin position="1"/>
        <end position="17"/>
    </location>
</feature>
<evidence type="ECO:0000313" key="3">
    <source>
        <dbReference type="Proteomes" id="UP000234474"/>
    </source>
</evidence>
<dbReference type="AlphaFoldDB" id="A0A2I1C660"/>
<feature type="chain" id="PRO_5014193343" evidence="1">
    <location>
        <begin position="18"/>
        <end position="154"/>
    </location>
</feature>
<protein>
    <submittedName>
        <fullName evidence="2">Uncharacterized protein</fullName>
    </submittedName>
</protein>
<gene>
    <name evidence="2" type="ORF">P174DRAFT_221843</name>
</gene>
<dbReference type="EMBL" id="MSZS01000005">
    <property type="protein sequence ID" value="PKX93122.1"/>
    <property type="molecule type" value="Genomic_DNA"/>
</dbReference>
<accession>A0A2I1C660</accession>
<keyword evidence="1" id="KW-0732">Signal</keyword>
<organism evidence="2 3">
    <name type="scientific">Aspergillus novofumigatus (strain IBT 16806)</name>
    <dbReference type="NCBI Taxonomy" id="1392255"/>
    <lineage>
        <taxon>Eukaryota</taxon>
        <taxon>Fungi</taxon>
        <taxon>Dikarya</taxon>
        <taxon>Ascomycota</taxon>
        <taxon>Pezizomycotina</taxon>
        <taxon>Eurotiomycetes</taxon>
        <taxon>Eurotiomycetidae</taxon>
        <taxon>Eurotiales</taxon>
        <taxon>Aspergillaceae</taxon>
        <taxon>Aspergillus</taxon>
        <taxon>Aspergillus subgen. Fumigati</taxon>
    </lineage>
</organism>
<sequence length="154" mass="18042">MMLLIWLSRLWSRPLSSFTSSCFESSVPSCLLCWDQTMTSFSDLCPWCMQRSIEWMPGSIWQRDILPGQDASKGVDVKLRWTGRWIGHRGRNPSCTYIYMYLHKVNFQQAYQVFDIILSMSAEPQELLLLCDNTRFVQPTKIMALAMYLHTGWQ</sequence>
<dbReference type="VEuPathDB" id="FungiDB:P174DRAFT_221843"/>